<proteinExistence type="predicted"/>
<dbReference type="Gene3D" id="1.10.10.60">
    <property type="entry name" value="Homeodomain-like"/>
    <property type="match status" value="1"/>
</dbReference>
<dbReference type="Proteomes" id="UP000054047">
    <property type="component" value="Unassembled WGS sequence"/>
</dbReference>
<accession>A0A0C2FNM9</accession>
<protein>
    <recommendedName>
        <fullName evidence="3">Homeobox domain-containing protein</fullName>
    </recommendedName>
</protein>
<keyword evidence="2" id="KW-1185">Reference proteome</keyword>
<organism evidence="1 2">
    <name type="scientific">Ancylostoma duodenale</name>
    <dbReference type="NCBI Taxonomy" id="51022"/>
    <lineage>
        <taxon>Eukaryota</taxon>
        <taxon>Metazoa</taxon>
        <taxon>Ecdysozoa</taxon>
        <taxon>Nematoda</taxon>
        <taxon>Chromadorea</taxon>
        <taxon>Rhabditida</taxon>
        <taxon>Rhabditina</taxon>
        <taxon>Rhabditomorpha</taxon>
        <taxon>Strongyloidea</taxon>
        <taxon>Ancylostomatidae</taxon>
        <taxon>Ancylostomatinae</taxon>
        <taxon>Ancylostoma</taxon>
    </lineage>
</organism>
<evidence type="ECO:0008006" key="3">
    <source>
        <dbReference type="Google" id="ProtNLM"/>
    </source>
</evidence>
<name>A0A0C2FNM9_9BILA</name>
<gene>
    <name evidence="1" type="ORF">ANCDUO_19728</name>
</gene>
<dbReference type="EMBL" id="KN750448">
    <property type="protein sequence ID" value="KIH50195.1"/>
    <property type="molecule type" value="Genomic_DNA"/>
</dbReference>
<reference evidence="1 2" key="1">
    <citation type="submission" date="2013-12" db="EMBL/GenBank/DDBJ databases">
        <title>Draft genome of the parsitic nematode Ancylostoma duodenale.</title>
        <authorList>
            <person name="Mitreva M."/>
        </authorList>
    </citation>
    <scope>NUCLEOTIDE SEQUENCE [LARGE SCALE GENOMIC DNA]</scope>
    <source>
        <strain evidence="1 2">Zhejiang</strain>
    </source>
</reference>
<sequence length="77" mass="8936">MFGPKNSSQLAKEMVTAGDYSNFYPANWFIVWFQNRRTKWRKKEAADNALGKRQEDLKSPAEQIQSLQNIPFITSPN</sequence>
<evidence type="ECO:0000313" key="1">
    <source>
        <dbReference type="EMBL" id="KIH50195.1"/>
    </source>
</evidence>
<dbReference type="OrthoDB" id="6159439at2759"/>
<evidence type="ECO:0000313" key="2">
    <source>
        <dbReference type="Proteomes" id="UP000054047"/>
    </source>
</evidence>
<dbReference type="AlphaFoldDB" id="A0A0C2FNM9"/>